<gene>
    <name evidence="1" type="ORF">KUF71_008434</name>
</gene>
<dbReference type="Proteomes" id="UP001219518">
    <property type="component" value="Unassembled WGS sequence"/>
</dbReference>
<proteinExistence type="predicted"/>
<protein>
    <submittedName>
        <fullName evidence="1">Tropomyosin-1</fullName>
    </submittedName>
</protein>
<sequence>MQHRASSRAREGKHANVVNRGASLVYFSTIRVHRDKETKKGRVSDRVNLTRGYELGINKDRYKSLADEMDSTFAELAGY</sequence>
<evidence type="ECO:0000313" key="1">
    <source>
        <dbReference type="EMBL" id="KAK3919285.1"/>
    </source>
</evidence>
<dbReference type="AlphaFoldDB" id="A0AAE1HDE0"/>
<accession>A0AAE1HDE0</accession>
<comment type="caution">
    <text evidence="1">The sequence shown here is derived from an EMBL/GenBank/DDBJ whole genome shotgun (WGS) entry which is preliminary data.</text>
</comment>
<organism evidence="1 2">
    <name type="scientific">Frankliniella fusca</name>
    <dbReference type="NCBI Taxonomy" id="407009"/>
    <lineage>
        <taxon>Eukaryota</taxon>
        <taxon>Metazoa</taxon>
        <taxon>Ecdysozoa</taxon>
        <taxon>Arthropoda</taxon>
        <taxon>Hexapoda</taxon>
        <taxon>Insecta</taxon>
        <taxon>Pterygota</taxon>
        <taxon>Neoptera</taxon>
        <taxon>Paraneoptera</taxon>
        <taxon>Thysanoptera</taxon>
        <taxon>Terebrantia</taxon>
        <taxon>Thripoidea</taxon>
        <taxon>Thripidae</taxon>
        <taxon>Frankliniella</taxon>
    </lineage>
</organism>
<dbReference type="EMBL" id="JAHWGI010000975">
    <property type="protein sequence ID" value="KAK3919285.1"/>
    <property type="molecule type" value="Genomic_DNA"/>
</dbReference>
<keyword evidence="2" id="KW-1185">Reference proteome</keyword>
<name>A0AAE1HDE0_9NEOP</name>
<evidence type="ECO:0000313" key="2">
    <source>
        <dbReference type="Proteomes" id="UP001219518"/>
    </source>
</evidence>
<reference evidence="1" key="1">
    <citation type="submission" date="2021-07" db="EMBL/GenBank/DDBJ databases">
        <authorList>
            <person name="Catto M.A."/>
            <person name="Jacobson A."/>
            <person name="Kennedy G."/>
            <person name="Labadie P."/>
            <person name="Hunt B.G."/>
            <person name="Srinivasan R."/>
        </authorList>
    </citation>
    <scope>NUCLEOTIDE SEQUENCE</scope>
    <source>
        <strain evidence="1">PL_HMW_Pooled</strain>
        <tissue evidence="1">Head</tissue>
    </source>
</reference>
<reference evidence="1" key="2">
    <citation type="journal article" date="2023" name="BMC Genomics">
        <title>Pest status, molecular evolution, and epigenetic factors derived from the genome assembly of Frankliniella fusca, a thysanopteran phytovirus vector.</title>
        <authorList>
            <person name="Catto M.A."/>
            <person name="Labadie P.E."/>
            <person name="Jacobson A.L."/>
            <person name="Kennedy G.G."/>
            <person name="Srinivasan R."/>
            <person name="Hunt B.G."/>
        </authorList>
    </citation>
    <scope>NUCLEOTIDE SEQUENCE</scope>
    <source>
        <strain evidence="1">PL_HMW_Pooled</strain>
    </source>
</reference>